<reference evidence="1" key="1">
    <citation type="submission" date="2021-06" db="EMBL/GenBank/DDBJ databases">
        <authorList>
            <person name="Kallberg Y."/>
            <person name="Tangrot J."/>
            <person name="Rosling A."/>
        </authorList>
    </citation>
    <scope>NUCLEOTIDE SEQUENCE</scope>
    <source>
        <strain evidence="1">CL356</strain>
    </source>
</reference>
<proteinExistence type="predicted"/>
<feature type="non-terminal residue" evidence="1">
    <location>
        <position position="1"/>
    </location>
</feature>
<evidence type="ECO:0000313" key="2">
    <source>
        <dbReference type="Proteomes" id="UP000789525"/>
    </source>
</evidence>
<name>A0ACA9PEM3_9GLOM</name>
<accession>A0ACA9PEM3</accession>
<comment type="caution">
    <text evidence="1">The sequence shown here is derived from an EMBL/GenBank/DDBJ whole genome shotgun (WGS) entry which is preliminary data.</text>
</comment>
<evidence type="ECO:0000313" key="1">
    <source>
        <dbReference type="EMBL" id="CAG8695996.1"/>
    </source>
</evidence>
<sequence length="333" mass="38431">KRRREDSDSDEESGTRKNDKQTPKTLTSLLASSILQPPARTNPFHKFYDRDQALNSMLEVARYNYQGRNSPDHKDHKFIIIPGGIGIGKTRMGWESKHLSSILSTRSNDTAEFVEALKDPCYVFIDLNNGSKYIKGFDDVEDPSVRIGARVAVASGLVPECPRLHCLLAENDPKLFKLSDVICEILKRRFKMHQRSVEAIIIHIDEFQLYIDDVQQYQKMKWMQSCDFFKSMLRKIGSVMRGNNMKDEYDKKYFIIPICTGTSAIDIHFLSTEHTQELFALNPLNYDSAKSMFLDEFEYSRQTTETERNNVVQGLKLHYFSDLNNENIESLST</sequence>
<gene>
    <name evidence="1" type="ORF">ACOLOM_LOCUS10031</name>
</gene>
<dbReference type="EMBL" id="CAJVPT010030942">
    <property type="protein sequence ID" value="CAG8695996.1"/>
    <property type="molecule type" value="Genomic_DNA"/>
</dbReference>
<dbReference type="Proteomes" id="UP000789525">
    <property type="component" value="Unassembled WGS sequence"/>
</dbReference>
<protein>
    <submittedName>
        <fullName evidence="1">11461_t:CDS:1</fullName>
    </submittedName>
</protein>
<organism evidence="1 2">
    <name type="scientific">Acaulospora colombiana</name>
    <dbReference type="NCBI Taxonomy" id="27376"/>
    <lineage>
        <taxon>Eukaryota</taxon>
        <taxon>Fungi</taxon>
        <taxon>Fungi incertae sedis</taxon>
        <taxon>Mucoromycota</taxon>
        <taxon>Glomeromycotina</taxon>
        <taxon>Glomeromycetes</taxon>
        <taxon>Diversisporales</taxon>
        <taxon>Acaulosporaceae</taxon>
        <taxon>Acaulospora</taxon>
    </lineage>
</organism>
<feature type="non-terminal residue" evidence="1">
    <location>
        <position position="333"/>
    </location>
</feature>
<keyword evidence="2" id="KW-1185">Reference proteome</keyword>